<reference evidence="1" key="1">
    <citation type="submission" date="2017-04" db="EMBL/GenBank/DDBJ databases">
        <authorList>
            <person name="Varghese N."/>
            <person name="Submissions S."/>
        </authorList>
    </citation>
    <scope>NUCLEOTIDE SEQUENCE</scope>
    <source>
        <strain evidence="1">WTE2008</strain>
    </source>
</reference>
<organism evidence="1 2">
    <name type="scientific">Aristaeella lactis</name>
    <dbReference type="NCBI Taxonomy" id="3046383"/>
    <lineage>
        <taxon>Bacteria</taxon>
        <taxon>Bacillati</taxon>
        <taxon>Bacillota</taxon>
        <taxon>Clostridia</taxon>
        <taxon>Eubacteriales</taxon>
        <taxon>Aristaeellaceae</taxon>
        <taxon>Aristaeella</taxon>
    </lineage>
</organism>
<evidence type="ECO:0000313" key="1">
    <source>
        <dbReference type="EMBL" id="SMC43428.1"/>
    </source>
</evidence>
<keyword evidence="1" id="KW-0378">Hydrolase</keyword>
<gene>
    <name evidence="1" type="ORF">SAMN06297397_0945</name>
</gene>
<name>A0AC61PJE1_9FIRM</name>
<accession>A0AC61PJE1</accession>
<protein>
    <submittedName>
        <fullName evidence="1">TnsA endonuclease N terminal</fullName>
    </submittedName>
</protein>
<proteinExistence type="predicted"/>
<comment type="caution">
    <text evidence="1">The sequence shown here is derived from an EMBL/GenBank/DDBJ whole genome shotgun (WGS) entry which is preliminary data.</text>
</comment>
<dbReference type="EMBL" id="FWXZ01000001">
    <property type="protein sequence ID" value="SMC43428.1"/>
    <property type="molecule type" value="Genomic_DNA"/>
</dbReference>
<dbReference type="Proteomes" id="UP000192328">
    <property type="component" value="Unassembled WGS sequence"/>
</dbReference>
<keyword evidence="1" id="KW-0255">Endonuclease</keyword>
<keyword evidence="1" id="KW-0540">Nuclease</keyword>
<sequence length="229" mass="26742">MSKYHISDETKFKEGRCSKLGKDWIPWIKAFEFSSLGTRSILIDWKTGRQVHCLSMGERAWYLIHRWDDSILDINEQVVLYKDSSKEVMGTTEIANKLGVRAICNGQKCTTSDFRVFHSDGSVEVVCFKASEEAVFAPKKERLRQRLSIEQAYWEWQERPVSWSLDYYTKQNFILADNIDMVTRFFDKSKVFDDVSYLKHLIATKQIVVDMESEILCCGEMVKNGIYNK</sequence>
<keyword evidence="2" id="KW-1185">Reference proteome</keyword>
<evidence type="ECO:0000313" key="2">
    <source>
        <dbReference type="Proteomes" id="UP000192328"/>
    </source>
</evidence>